<dbReference type="Pfam" id="PF00672">
    <property type="entry name" value="HAMP"/>
    <property type="match status" value="1"/>
</dbReference>
<evidence type="ECO:0000256" key="23">
    <source>
        <dbReference type="SAM" id="Phobius"/>
    </source>
</evidence>
<evidence type="ECO:0000256" key="3">
    <source>
        <dbReference type="ARBA" id="ARBA00001946"/>
    </source>
</evidence>
<dbReference type="CDD" id="cd00082">
    <property type="entry name" value="HisKA"/>
    <property type="match status" value="1"/>
</dbReference>
<evidence type="ECO:0000256" key="4">
    <source>
        <dbReference type="ARBA" id="ARBA00004651"/>
    </source>
</evidence>
<evidence type="ECO:0000256" key="11">
    <source>
        <dbReference type="ARBA" id="ARBA00022777"/>
    </source>
</evidence>
<evidence type="ECO:0000256" key="6">
    <source>
        <dbReference type="ARBA" id="ARBA00022475"/>
    </source>
</evidence>
<dbReference type="Pfam" id="PF00512">
    <property type="entry name" value="HisKA"/>
    <property type="match status" value="1"/>
</dbReference>
<evidence type="ECO:0000256" key="21">
    <source>
        <dbReference type="ARBA" id="ARBA00040454"/>
    </source>
</evidence>
<dbReference type="AlphaFoldDB" id="A0A7M4DML4"/>
<keyword evidence="20" id="KW-0464">Manganese</keyword>
<keyword evidence="16 23" id="KW-1133">Transmembrane helix</keyword>
<accession>A0A7M4DML4</accession>
<evidence type="ECO:0000256" key="20">
    <source>
        <dbReference type="ARBA" id="ARBA00023211"/>
    </source>
</evidence>
<keyword evidence="23" id="KW-0472">Membrane</keyword>
<dbReference type="InterPro" id="IPR003661">
    <property type="entry name" value="HisK_dim/P_dom"/>
</dbReference>
<dbReference type="InterPro" id="IPR004358">
    <property type="entry name" value="Sig_transdc_His_kin-like_C"/>
</dbReference>
<comment type="caution">
    <text evidence="26">The sequence shown here is derived from an EMBL/GenBank/DDBJ whole genome shotgun (WGS) entry which is preliminary data.</text>
</comment>
<dbReference type="SUPFAM" id="SSF55874">
    <property type="entry name" value="ATPase domain of HSP90 chaperone/DNA topoisomerase II/histidine kinase"/>
    <property type="match status" value="1"/>
</dbReference>
<evidence type="ECO:0000256" key="15">
    <source>
        <dbReference type="ARBA" id="ARBA00022912"/>
    </source>
</evidence>
<evidence type="ECO:0000259" key="24">
    <source>
        <dbReference type="PROSITE" id="PS50109"/>
    </source>
</evidence>
<dbReference type="FunFam" id="1.10.287.130:FF:000001">
    <property type="entry name" value="Two-component sensor histidine kinase"/>
    <property type="match status" value="1"/>
</dbReference>
<dbReference type="InterPro" id="IPR036097">
    <property type="entry name" value="HisK_dim/P_sf"/>
</dbReference>
<feature type="domain" description="HAMP" evidence="25">
    <location>
        <begin position="85"/>
        <end position="137"/>
    </location>
</feature>
<evidence type="ECO:0000256" key="12">
    <source>
        <dbReference type="ARBA" id="ARBA00022801"/>
    </source>
</evidence>
<evidence type="ECO:0000256" key="7">
    <source>
        <dbReference type="ARBA" id="ARBA00022553"/>
    </source>
</evidence>
<sequence length="381" mass="41198">MSSPHVRHARSTELSWWRRTLSLVGDLRPLDPMRSIKMKLIVIIAATVAMYTLVTWAGIRFGFGVLNTFPFALGASLILTQILARGMTRPLREMTAAARSMARGDYSTRVHTNSQDEVGELAAAFNSMAQDLDTLDAQRREMVANVSHELRTPVAALRAQLENMADGVVEPDPDALEGALTQIERLSRLITYLLDLSRLEAGAASLALTEFEVQEFLDDVATQARHAAAGFDRDLRWEVSTLPPDLHLTADEERLRQVISNLLGNASRHSPRGGTVSLRGRYSATTDEVVIEVLDEGQGIPVSDREKVFERFERGNAPAQRGGLSTGGTGLGLAIARWAVSLHGGMIAVADPPGGTGAMLRVTLPARGPAEGRAHPTAPGT</sequence>
<evidence type="ECO:0000256" key="2">
    <source>
        <dbReference type="ARBA" id="ARBA00001936"/>
    </source>
</evidence>
<dbReference type="EMBL" id="CACRYJ010000049">
    <property type="protein sequence ID" value="VZO38655.1"/>
    <property type="molecule type" value="Genomic_DNA"/>
</dbReference>
<keyword evidence="12" id="KW-0378">Hydrolase</keyword>
<keyword evidence="15" id="KW-0904">Protein phosphatase</keyword>
<keyword evidence="7" id="KW-0597">Phosphoprotein</keyword>
<dbReference type="InterPro" id="IPR036890">
    <property type="entry name" value="HATPase_C_sf"/>
</dbReference>
<keyword evidence="27" id="KW-1185">Reference proteome</keyword>
<keyword evidence="18" id="KW-0346">Stress response</keyword>
<dbReference type="InterPro" id="IPR003594">
    <property type="entry name" value="HATPase_dom"/>
</dbReference>
<dbReference type="SMART" id="SM00304">
    <property type="entry name" value="HAMP"/>
    <property type="match status" value="1"/>
</dbReference>
<evidence type="ECO:0000256" key="13">
    <source>
        <dbReference type="ARBA" id="ARBA00022840"/>
    </source>
</evidence>
<dbReference type="GO" id="GO:0004721">
    <property type="term" value="F:phosphoprotein phosphatase activity"/>
    <property type="evidence" value="ECO:0007669"/>
    <property type="project" value="UniProtKB-KW"/>
</dbReference>
<dbReference type="SUPFAM" id="SSF158472">
    <property type="entry name" value="HAMP domain-like"/>
    <property type="match status" value="1"/>
</dbReference>
<keyword evidence="13" id="KW-0067">ATP-binding</keyword>
<comment type="cofactor">
    <cofactor evidence="3">
        <name>Mg(2+)</name>
        <dbReference type="ChEBI" id="CHEBI:18420"/>
    </cofactor>
</comment>
<keyword evidence="14" id="KW-0460">Magnesium</keyword>
<dbReference type="Gene3D" id="3.30.565.10">
    <property type="entry name" value="Histidine kinase-like ATPase, C-terminal domain"/>
    <property type="match status" value="1"/>
</dbReference>
<evidence type="ECO:0000313" key="26">
    <source>
        <dbReference type="EMBL" id="VZO38655.1"/>
    </source>
</evidence>
<protein>
    <recommendedName>
        <fullName evidence="21">Signal transduction histidine-protein kinase/phosphatase MprB</fullName>
        <ecNumber evidence="5">2.7.13.3</ecNumber>
    </recommendedName>
    <alternativeName>
        <fullName evidence="22">Mycobacterial persistence regulator B</fullName>
    </alternativeName>
</protein>
<dbReference type="PROSITE" id="PS50885">
    <property type="entry name" value="HAMP"/>
    <property type="match status" value="1"/>
</dbReference>
<dbReference type="PROSITE" id="PS50109">
    <property type="entry name" value="HIS_KIN"/>
    <property type="match status" value="1"/>
</dbReference>
<gene>
    <name evidence="26" type="primary">baeS_2</name>
    <name evidence="26" type="ORF">HALOF300_03389</name>
</gene>
<dbReference type="PRINTS" id="PR00344">
    <property type="entry name" value="BCTRLSENSOR"/>
</dbReference>
<evidence type="ECO:0000256" key="22">
    <source>
        <dbReference type="ARBA" id="ARBA00041776"/>
    </source>
</evidence>
<dbReference type="SUPFAM" id="SSF47384">
    <property type="entry name" value="Homodimeric domain of signal transducing histidine kinase"/>
    <property type="match status" value="1"/>
</dbReference>
<keyword evidence="19" id="KW-0843">Virulence</keyword>
<dbReference type="Gene3D" id="1.10.8.500">
    <property type="entry name" value="HAMP domain in histidine kinase"/>
    <property type="match status" value="1"/>
</dbReference>
<evidence type="ECO:0000256" key="19">
    <source>
        <dbReference type="ARBA" id="ARBA00023026"/>
    </source>
</evidence>
<evidence type="ECO:0000256" key="10">
    <source>
        <dbReference type="ARBA" id="ARBA00022741"/>
    </source>
</evidence>
<dbReference type="GO" id="GO:0005524">
    <property type="term" value="F:ATP binding"/>
    <property type="evidence" value="ECO:0007669"/>
    <property type="project" value="UniProtKB-KW"/>
</dbReference>
<dbReference type="PANTHER" id="PTHR44936">
    <property type="entry name" value="SENSOR PROTEIN CREC"/>
    <property type="match status" value="1"/>
</dbReference>
<evidence type="ECO:0000256" key="1">
    <source>
        <dbReference type="ARBA" id="ARBA00000085"/>
    </source>
</evidence>
<dbReference type="EC" id="2.7.13.3" evidence="5"/>
<dbReference type="CDD" id="cd06225">
    <property type="entry name" value="HAMP"/>
    <property type="match status" value="1"/>
</dbReference>
<evidence type="ECO:0000256" key="17">
    <source>
        <dbReference type="ARBA" id="ARBA00023012"/>
    </source>
</evidence>
<comment type="cofactor">
    <cofactor evidence="2">
        <name>Mn(2+)</name>
        <dbReference type="ChEBI" id="CHEBI:29035"/>
    </cofactor>
</comment>
<dbReference type="SMART" id="SM00387">
    <property type="entry name" value="HATPase_c"/>
    <property type="match status" value="1"/>
</dbReference>
<dbReference type="RefSeq" id="WP_156742073.1">
    <property type="nucleotide sequence ID" value="NZ_CACRYJ010000049.1"/>
</dbReference>
<evidence type="ECO:0000256" key="8">
    <source>
        <dbReference type="ARBA" id="ARBA00022679"/>
    </source>
</evidence>
<evidence type="ECO:0000256" key="9">
    <source>
        <dbReference type="ARBA" id="ARBA00022692"/>
    </source>
</evidence>
<organism evidence="26 27">
    <name type="scientific">Occultella aeris</name>
    <dbReference type="NCBI Taxonomy" id="2761496"/>
    <lineage>
        <taxon>Bacteria</taxon>
        <taxon>Bacillati</taxon>
        <taxon>Actinomycetota</taxon>
        <taxon>Actinomycetes</taxon>
        <taxon>Micrococcales</taxon>
        <taxon>Ruaniaceae</taxon>
        <taxon>Occultella</taxon>
    </lineage>
</organism>
<dbReference type="Gene3D" id="1.10.287.130">
    <property type="match status" value="1"/>
</dbReference>
<evidence type="ECO:0000256" key="5">
    <source>
        <dbReference type="ARBA" id="ARBA00012438"/>
    </source>
</evidence>
<keyword evidence="11 26" id="KW-0418">Kinase</keyword>
<dbReference type="SMART" id="SM00388">
    <property type="entry name" value="HisKA"/>
    <property type="match status" value="1"/>
</dbReference>
<dbReference type="PANTHER" id="PTHR44936:SF9">
    <property type="entry name" value="SENSOR PROTEIN CREC"/>
    <property type="match status" value="1"/>
</dbReference>
<keyword evidence="9 23" id="KW-0812">Transmembrane</keyword>
<name>A0A7M4DML4_9MICO</name>
<evidence type="ECO:0000256" key="16">
    <source>
        <dbReference type="ARBA" id="ARBA00022989"/>
    </source>
</evidence>
<dbReference type="InterPro" id="IPR005467">
    <property type="entry name" value="His_kinase_dom"/>
</dbReference>
<reference evidence="26 27" key="1">
    <citation type="submission" date="2019-11" db="EMBL/GenBank/DDBJ databases">
        <authorList>
            <person name="Criscuolo A."/>
        </authorList>
    </citation>
    <scope>NUCLEOTIDE SEQUENCE [LARGE SCALE GENOMIC DNA]</scope>
    <source>
        <strain evidence="26">CIP111667</strain>
    </source>
</reference>
<keyword evidence="8 26" id="KW-0808">Transferase</keyword>
<keyword evidence="10" id="KW-0547">Nucleotide-binding</keyword>
<evidence type="ECO:0000313" key="27">
    <source>
        <dbReference type="Proteomes" id="UP000419743"/>
    </source>
</evidence>
<comment type="catalytic activity">
    <reaction evidence="1">
        <text>ATP + protein L-histidine = ADP + protein N-phospho-L-histidine.</text>
        <dbReference type="EC" id="2.7.13.3"/>
    </reaction>
</comment>
<dbReference type="InterPro" id="IPR050980">
    <property type="entry name" value="2C_sensor_his_kinase"/>
</dbReference>
<dbReference type="InterPro" id="IPR003660">
    <property type="entry name" value="HAMP_dom"/>
</dbReference>
<keyword evidence="6" id="KW-1003">Cell membrane</keyword>
<dbReference type="GO" id="GO:0000155">
    <property type="term" value="F:phosphorelay sensor kinase activity"/>
    <property type="evidence" value="ECO:0007669"/>
    <property type="project" value="InterPro"/>
</dbReference>
<keyword evidence="17" id="KW-0902">Two-component regulatory system</keyword>
<comment type="subcellular location">
    <subcellularLocation>
        <location evidence="4">Cell membrane</location>
        <topology evidence="4">Multi-pass membrane protein</topology>
    </subcellularLocation>
</comment>
<evidence type="ECO:0000256" key="14">
    <source>
        <dbReference type="ARBA" id="ARBA00022842"/>
    </source>
</evidence>
<feature type="domain" description="Histidine kinase" evidence="24">
    <location>
        <begin position="145"/>
        <end position="368"/>
    </location>
</feature>
<dbReference type="Pfam" id="PF02518">
    <property type="entry name" value="HATPase_c"/>
    <property type="match status" value="1"/>
</dbReference>
<dbReference type="GO" id="GO:0005886">
    <property type="term" value="C:plasma membrane"/>
    <property type="evidence" value="ECO:0007669"/>
    <property type="project" value="UniProtKB-SubCell"/>
</dbReference>
<feature type="transmembrane region" description="Helical" evidence="23">
    <location>
        <begin position="40"/>
        <end position="59"/>
    </location>
</feature>
<evidence type="ECO:0000259" key="25">
    <source>
        <dbReference type="PROSITE" id="PS50885"/>
    </source>
</evidence>
<dbReference type="Proteomes" id="UP000419743">
    <property type="component" value="Unassembled WGS sequence"/>
</dbReference>
<evidence type="ECO:0000256" key="18">
    <source>
        <dbReference type="ARBA" id="ARBA00023016"/>
    </source>
</evidence>
<proteinExistence type="predicted"/>
<dbReference type="CDD" id="cd00075">
    <property type="entry name" value="HATPase"/>
    <property type="match status" value="1"/>
</dbReference>